<dbReference type="SUPFAM" id="SSF109797">
    <property type="entry name" value="Bacteriocin immunity protein-like"/>
    <property type="match status" value="1"/>
</dbReference>
<dbReference type="PATRIC" id="fig|993692.3.peg.91"/>
<dbReference type="Pfam" id="PF08951">
    <property type="entry name" value="EntA_Immun"/>
    <property type="match status" value="1"/>
</dbReference>
<reference evidence="2 3" key="1">
    <citation type="journal article" date="2015" name="Genome Announc.">
        <title>Expanding the biotechnology potential of lactobacilli through comparative genomics of 213 strains and associated genera.</title>
        <authorList>
            <person name="Sun Z."/>
            <person name="Harris H.M."/>
            <person name="McCann A."/>
            <person name="Guo C."/>
            <person name="Argimon S."/>
            <person name="Zhang W."/>
            <person name="Yang X."/>
            <person name="Jeffery I.B."/>
            <person name="Cooney J.C."/>
            <person name="Kagawa T.F."/>
            <person name="Liu W."/>
            <person name="Song Y."/>
            <person name="Salvetti E."/>
            <person name="Wrobel A."/>
            <person name="Rasinkangas P."/>
            <person name="Parkhill J."/>
            <person name="Rea M.C."/>
            <person name="O'Sullivan O."/>
            <person name="Ritari J."/>
            <person name="Douillard F.P."/>
            <person name="Paul Ross R."/>
            <person name="Yang R."/>
            <person name="Briner A.E."/>
            <person name="Felis G.E."/>
            <person name="de Vos W.M."/>
            <person name="Barrangou R."/>
            <person name="Klaenhammer T.R."/>
            <person name="Caufield P.W."/>
            <person name="Cui Y."/>
            <person name="Zhang H."/>
            <person name="O'Toole P.W."/>
        </authorList>
    </citation>
    <scope>NUCLEOTIDE SEQUENCE [LARGE SCALE GENOMIC DNA]</scope>
    <source>
        <strain evidence="2 3">DSM 24716</strain>
    </source>
</reference>
<keyword evidence="3" id="KW-1185">Reference proteome</keyword>
<dbReference type="InterPro" id="IPR023130">
    <property type="entry name" value="Ta0600-like_sf"/>
</dbReference>
<accession>A0A0R2LPT5</accession>
<gene>
    <name evidence="2" type="ORF">IV57_GL000091</name>
</gene>
<evidence type="ECO:0008006" key="4">
    <source>
        <dbReference type="Google" id="ProtNLM"/>
    </source>
</evidence>
<evidence type="ECO:0000313" key="2">
    <source>
        <dbReference type="EMBL" id="KRO00771.1"/>
    </source>
</evidence>
<dbReference type="InterPro" id="IPR015046">
    <property type="entry name" value="LciA_Immunity-like"/>
</dbReference>
<dbReference type="EMBL" id="JQCF01000001">
    <property type="protein sequence ID" value="KRO00771.1"/>
    <property type="molecule type" value="Genomic_DNA"/>
</dbReference>
<proteinExistence type="predicted"/>
<organism evidence="2 3">
    <name type="scientific">Companilactobacillus kimchiensis</name>
    <dbReference type="NCBI Taxonomy" id="993692"/>
    <lineage>
        <taxon>Bacteria</taxon>
        <taxon>Bacillati</taxon>
        <taxon>Bacillota</taxon>
        <taxon>Bacilli</taxon>
        <taxon>Lactobacillales</taxon>
        <taxon>Lactobacillaceae</taxon>
        <taxon>Companilactobacillus</taxon>
    </lineage>
</organism>
<dbReference type="Proteomes" id="UP000051006">
    <property type="component" value="Unassembled WGS sequence"/>
</dbReference>
<dbReference type="RefSeq" id="WP_057879511.1">
    <property type="nucleotide sequence ID" value="NZ_JQCF01000001.1"/>
</dbReference>
<dbReference type="OrthoDB" id="1907362at2"/>
<dbReference type="STRING" id="993692.IV57_GL000091"/>
<evidence type="ECO:0000313" key="3">
    <source>
        <dbReference type="Proteomes" id="UP000051006"/>
    </source>
</evidence>
<dbReference type="GO" id="GO:0030153">
    <property type="term" value="P:bacteriocin immunity"/>
    <property type="evidence" value="ECO:0007669"/>
    <property type="project" value="UniProtKB-KW"/>
</dbReference>
<dbReference type="AlphaFoldDB" id="A0A0R2LPT5"/>
<sequence length="116" mass="13126">MNKLETENNIKKSQELIKALEDLLIKRDDYKTNSGLQDITDVLEQVNKTVAKNKYPERLISKLVSYIYSMGPANKIFFPKDQESLINDLGVIGQKAGNAGLYYASFDTKADFFKGL</sequence>
<dbReference type="Gene3D" id="1.20.1440.50">
    <property type="entry name" value="Ta0600-like"/>
    <property type="match status" value="1"/>
</dbReference>
<name>A0A0R2LPT5_9LACO</name>
<comment type="caution">
    <text evidence="2">The sequence shown here is derived from an EMBL/GenBank/DDBJ whole genome shotgun (WGS) entry which is preliminary data.</text>
</comment>
<protein>
    <recommendedName>
        <fullName evidence="4">Bacteriocin immunity protein</fullName>
    </recommendedName>
</protein>
<evidence type="ECO:0000256" key="1">
    <source>
        <dbReference type="ARBA" id="ARBA00023025"/>
    </source>
</evidence>
<keyword evidence="1" id="KW-0079">Bacteriocin immunity</keyword>